<dbReference type="AlphaFoldDB" id="A0A1F6WPD3"/>
<evidence type="ECO:0000313" key="4">
    <source>
        <dbReference type="EMBL" id="OGI83684.1"/>
    </source>
</evidence>
<dbReference type="Pfam" id="PF01467">
    <property type="entry name" value="CTP_transf_like"/>
    <property type="match status" value="1"/>
</dbReference>
<proteinExistence type="predicted"/>
<dbReference type="GO" id="GO:0016779">
    <property type="term" value="F:nucleotidyltransferase activity"/>
    <property type="evidence" value="ECO:0007669"/>
    <property type="project" value="UniProtKB-KW"/>
</dbReference>
<organism evidence="4 5">
    <name type="scientific">Candidatus Nomurabacteria bacterium RIFCSPLOWO2_01_FULL_33_17</name>
    <dbReference type="NCBI Taxonomy" id="1801764"/>
    <lineage>
        <taxon>Bacteria</taxon>
        <taxon>Candidatus Nomuraibacteriota</taxon>
    </lineage>
</organism>
<dbReference type="PANTHER" id="PTHR43793:SF1">
    <property type="entry name" value="FAD SYNTHASE"/>
    <property type="match status" value="1"/>
</dbReference>
<evidence type="ECO:0000256" key="1">
    <source>
        <dbReference type="ARBA" id="ARBA00022679"/>
    </source>
</evidence>
<sequence length="138" mass="16090">MTVLVFGVFDILHPGHIYFLDQVIQLGGDLHICLASDEYVKNYKNRQTIYSFKERSEMINKIYPNIVIHKGDIDIGKWTIFNNLIPDIVATGYDQEKLEIALKERRQLNKTKFVKIIGFNTDMYSTTKIQDKNKYGNI</sequence>
<keyword evidence="2" id="KW-0548">Nucleotidyltransferase</keyword>
<dbReference type="EMBL" id="MFUO01000022">
    <property type="protein sequence ID" value="OGI83684.1"/>
    <property type="molecule type" value="Genomic_DNA"/>
</dbReference>
<gene>
    <name evidence="4" type="ORF">A2903_01340</name>
</gene>
<dbReference type="STRING" id="1801764.A2903_01340"/>
<evidence type="ECO:0000313" key="5">
    <source>
        <dbReference type="Proteomes" id="UP000178184"/>
    </source>
</evidence>
<dbReference type="Gene3D" id="3.40.50.620">
    <property type="entry name" value="HUPs"/>
    <property type="match status" value="1"/>
</dbReference>
<dbReference type="SUPFAM" id="SSF52374">
    <property type="entry name" value="Nucleotidylyl transferase"/>
    <property type="match status" value="1"/>
</dbReference>
<dbReference type="InterPro" id="IPR050385">
    <property type="entry name" value="Archaeal_FAD_synthase"/>
</dbReference>
<evidence type="ECO:0000256" key="2">
    <source>
        <dbReference type="ARBA" id="ARBA00022695"/>
    </source>
</evidence>
<comment type="caution">
    <text evidence="4">The sequence shown here is derived from an EMBL/GenBank/DDBJ whole genome shotgun (WGS) entry which is preliminary data.</text>
</comment>
<name>A0A1F6WPD3_9BACT</name>
<dbReference type="Proteomes" id="UP000178184">
    <property type="component" value="Unassembled WGS sequence"/>
</dbReference>
<accession>A0A1F6WPD3</accession>
<dbReference type="InterPro" id="IPR014729">
    <property type="entry name" value="Rossmann-like_a/b/a_fold"/>
</dbReference>
<dbReference type="NCBIfam" id="TIGR00125">
    <property type="entry name" value="cyt_tran_rel"/>
    <property type="match status" value="1"/>
</dbReference>
<keyword evidence="1" id="KW-0808">Transferase</keyword>
<dbReference type="InterPro" id="IPR004821">
    <property type="entry name" value="Cyt_trans-like"/>
</dbReference>
<evidence type="ECO:0000259" key="3">
    <source>
        <dbReference type="Pfam" id="PF01467"/>
    </source>
</evidence>
<reference evidence="4 5" key="1">
    <citation type="journal article" date="2016" name="Nat. Commun.">
        <title>Thousands of microbial genomes shed light on interconnected biogeochemical processes in an aquifer system.</title>
        <authorList>
            <person name="Anantharaman K."/>
            <person name="Brown C.T."/>
            <person name="Hug L.A."/>
            <person name="Sharon I."/>
            <person name="Castelle C.J."/>
            <person name="Probst A.J."/>
            <person name="Thomas B.C."/>
            <person name="Singh A."/>
            <person name="Wilkins M.J."/>
            <person name="Karaoz U."/>
            <person name="Brodie E.L."/>
            <person name="Williams K.H."/>
            <person name="Hubbard S.S."/>
            <person name="Banfield J.F."/>
        </authorList>
    </citation>
    <scope>NUCLEOTIDE SEQUENCE [LARGE SCALE GENOMIC DNA]</scope>
</reference>
<feature type="domain" description="Cytidyltransferase-like" evidence="3">
    <location>
        <begin position="5"/>
        <end position="129"/>
    </location>
</feature>
<dbReference type="PANTHER" id="PTHR43793">
    <property type="entry name" value="FAD SYNTHASE"/>
    <property type="match status" value="1"/>
</dbReference>
<protein>
    <recommendedName>
        <fullName evidence="3">Cytidyltransferase-like domain-containing protein</fullName>
    </recommendedName>
</protein>